<name>A0A6M3KCI3_9ZZZZ</name>
<dbReference type="SUPFAM" id="SSF56300">
    <property type="entry name" value="Metallo-dependent phosphatases"/>
    <property type="match status" value="1"/>
</dbReference>
<evidence type="ECO:0000313" key="2">
    <source>
        <dbReference type="EMBL" id="QJA85041.1"/>
    </source>
</evidence>
<proteinExistence type="predicted"/>
<dbReference type="EMBL" id="MT142387">
    <property type="protein sequence ID" value="QJA79593.1"/>
    <property type="molecule type" value="Genomic_DNA"/>
</dbReference>
<accession>A0A6M3KCI3</accession>
<organism evidence="1">
    <name type="scientific">viral metagenome</name>
    <dbReference type="NCBI Taxonomy" id="1070528"/>
    <lineage>
        <taxon>unclassified sequences</taxon>
        <taxon>metagenomes</taxon>
        <taxon>organismal metagenomes</taxon>
    </lineage>
</organism>
<evidence type="ECO:0008006" key="3">
    <source>
        <dbReference type="Google" id="ProtNLM"/>
    </source>
</evidence>
<reference evidence="1" key="1">
    <citation type="submission" date="2020-03" db="EMBL/GenBank/DDBJ databases">
        <title>The deep terrestrial virosphere.</title>
        <authorList>
            <person name="Holmfeldt K."/>
            <person name="Nilsson E."/>
            <person name="Simone D."/>
            <person name="Lopez-Fernandez M."/>
            <person name="Wu X."/>
            <person name="de Brujin I."/>
            <person name="Lundin D."/>
            <person name="Andersson A."/>
            <person name="Bertilsson S."/>
            <person name="Dopson M."/>
        </authorList>
    </citation>
    <scope>NUCLEOTIDE SEQUENCE</scope>
    <source>
        <strain evidence="1">MM415A00857</strain>
        <strain evidence="2">MM415B02291</strain>
    </source>
</reference>
<sequence>MRLNKVQETAPLGTTFRFVPLGDFHLGSLSCDEGTLRRTIQDIADDPLARWIGMGDLLESIAPDDKRWNPKAVLPEAKQEQAAIGDWYVEKLCSILDPIMDKCWGLCDGNHEDAFNKRYFTNINKRVLHEYGLEDLYGEWACATKVQFEDDNNHRRVLKFFQQHGWQAGRKKGAKINSLEDLCGYMEGCHIYLVAHSHERFVVPFTALGFNQQWTDFEVYDCYGAHTGSFLKTYQKDVVCYGEKRGYRPTSLGTVEFKVTTGQTGVKVRAVI</sequence>
<protein>
    <recommendedName>
        <fullName evidence="3">Calcineurin-like phosphoesterase</fullName>
    </recommendedName>
</protein>
<evidence type="ECO:0000313" key="1">
    <source>
        <dbReference type="EMBL" id="QJA79593.1"/>
    </source>
</evidence>
<dbReference type="EMBL" id="MT142550">
    <property type="protein sequence ID" value="QJA85041.1"/>
    <property type="molecule type" value="Genomic_DNA"/>
</dbReference>
<gene>
    <name evidence="1" type="ORF">MM415A00857_0012</name>
    <name evidence="2" type="ORF">MM415B02291_0009</name>
</gene>
<dbReference type="InterPro" id="IPR029052">
    <property type="entry name" value="Metallo-depent_PP-like"/>
</dbReference>
<dbReference type="AlphaFoldDB" id="A0A6M3KCI3"/>